<dbReference type="GO" id="GO:0003700">
    <property type="term" value="F:DNA-binding transcription factor activity"/>
    <property type="evidence" value="ECO:0007669"/>
    <property type="project" value="TreeGrafter"/>
</dbReference>
<reference evidence="5 6" key="1">
    <citation type="submission" date="2019-09" db="EMBL/GenBank/DDBJ databases">
        <title>Mumia zhuanghuii sp. nov. isolated from the intestinal contents of plateau pika (Ochotona curzoniae) in the Qinghai-Tibet plateau of China.</title>
        <authorList>
            <person name="Tian Z."/>
        </authorList>
    </citation>
    <scope>NUCLEOTIDE SEQUENCE [LARGE SCALE GENOMIC DNA]</scope>
    <source>
        <strain evidence="6">350</strain>
    </source>
</reference>
<evidence type="ECO:0000256" key="3">
    <source>
        <dbReference type="ARBA" id="ARBA00023163"/>
    </source>
</evidence>
<dbReference type="InterPro" id="IPR050109">
    <property type="entry name" value="HTH-type_TetR-like_transc_reg"/>
</dbReference>
<dbReference type="Pfam" id="PF00440">
    <property type="entry name" value="TetR_N"/>
    <property type="match status" value="1"/>
</dbReference>
<evidence type="ECO:0000313" key="6">
    <source>
        <dbReference type="Proteomes" id="UP000307768"/>
    </source>
</evidence>
<gene>
    <name evidence="5" type="ORF">FE697_021125</name>
</gene>
<proteinExistence type="predicted"/>
<feature type="domain" description="HTH tetR-type" evidence="4">
    <location>
        <begin position="18"/>
        <end position="65"/>
    </location>
</feature>
<dbReference type="PANTHER" id="PTHR30055">
    <property type="entry name" value="HTH-TYPE TRANSCRIPTIONAL REGULATOR RUTR"/>
    <property type="match status" value="1"/>
</dbReference>
<evidence type="ECO:0000256" key="1">
    <source>
        <dbReference type="ARBA" id="ARBA00023015"/>
    </source>
</evidence>
<dbReference type="RefSeq" id="WP_149771615.1">
    <property type="nucleotide sequence ID" value="NZ_VDFQ02000007.1"/>
</dbReference>
<protein>
    <submittedName>
        <fullName evidence="5">TetR/AcrR family transcriptional regulator</fullName>
    </submittedName>
</protein>
<keyword evidence="2" id="KW-0238">DNA-binding</keyword>
<name>A0A5Q6RJR5_9ACTN</name>
<keyword evidence="1" id="KW-0805">Transcription regulation</keyword>
<evidence type="ECO:0000256" key="2">
    <source>
        <dbReference type="ARBA" id="ARBA00023125"/>
    </source>
</evidence>
<evidence type="ECO:0000259" key="4">
    <source>
        <dbReference type="Pfam" id="PF00440"/>
    </source>
</evidence>
<keyword evidence="3" id="KW-0804">Transcription</keyword>
<dbReference type="AlphaFoldDB" id="A0A5Q6RJR5"/>
<dbReference type="OrthoDB" id="4726108at2"/>
<accession>A0A5Q6RJR5</accession>
<organism evidence="5 6">
    <name type="scientific">Mumia zhuanghuii</name>
    <dbReference type="NCBI Taxonomy" id="2585211"/>
    <lineage>
        <taxon>Bacteria</taxon>
        <taxon>Bacillati</taxon>
        <taxon>Actinomycetota</taxon>
        <taxon>Actinomycetes</taxon>
        <taxon>Propionibacteriales</taxon>
        <taxon>Nocardioidaceae</taxon>
        <taxon>Mumia</taxon>
    </lineage>
</organism>
<sequence>MTRTTSRDARAAATQEAILTTAEQLFAEHGIANVSNRQISEAAGQGNNAAVGYHFGTKTDLVRAIAQKHAEAITAIRERMLAEMDESADLRDWVACLVEPVAEHLDDLGDQTWYARFTAQLSTDPALRLLVDRQTADDDSIRAVIAGIERHLPAMPPEVWRARATMMRYLLTQMNAERERAIADGAPIDRERRATTVALVDAITGMLQAPVTAV</sequence>
<dbReference type="InterPro" id="IPR001647">
    <property type="entry name" value="HTH_TetR"/>
</dbReference>
<evidence type="ECO:0000313" key="5">
    <source>
        <dbReference type="EMBL" id="KAA1418326.1"/>
    </source>
</evidence>
<dbReference type="PANTHER" id="PTHR30055:SF234">
    <property type="entry name" value="HTH-TYPE TRANSCRIPTIONAL REGULATOR BETI"/>
    <property type="match status" value="1"/>
</dbReference>
<dbReference type="SUPFAM" id="SSF46689">
    <property type="entry name" value="Homeodomain-like"/>
    <property type="match status" value="1"/>
</dbReference>
<dbReference type="InterPro" id="IPR009057">
    <property type="entry name" value="Homeodomain-like_sf"/>
</dbReference>
<dbReference type="Gene3D" id="1.10.357.10">
    <property type="entry name" value="Tetracycline Repressor, domain 2"/>
    <property type="match status" value="1"/>
</dbReference>
<comment type="caution">
    <text evidence="5">The sequence shown here is derived from an EMBL/GenBank/DDBJ whole genome shotgun (WGS) entry which is preliminary data.</text>
</comment>
<dbReference type="EMBL" id="VDFQ02000007">
    <property type="protein sequence ID" value="KAA1418326.1"/>
    <property type="molecule type" value="Genomic_DNA"/>
</dbReference>
<dbReference type="Proteomes" id="UP000307768">
    <property type="component" value="Unassembled WGS sequence"/>
</dbReference>
<dbReference type="GO" id="GO:0000976">
    <property type="term" value="F:transcription cis-regulatory region binding"/>
    <property type="evidence" value="ECO:0007669"/>
    <property type="project" value="TreeGrafter"/>
</dbReference>